<evidence type="ECO:0000259" key="1">
    <source>
        <dbReference type="Pfam" id="PF22691"/>
    </source>
</evidence>
<dbReference type="SUPFAM" id="SSF53901">
    <property type="entry name" value="Thiolase-like"/>
    <property type="match status" value="2"/>
</dbReference>
<organism evidence="2 3">
    <name type="scientific">Trypanosoma equiperdum</name>
    <dbReference type="NCBI Taxonomy" id="5694"/>
    <lineage>
        <taxon>Eukaryota</taxon>
        <taxon>Discoba</taxon>
        <taxon>Euglenozoa</taxon>
        <taxon>Kinetoplastea</taxon>
        <taxon>Metakinetoplastina</taxon>
        <taxon>Trypanosomatida</taxon>
        <taxon>Trypanosomatidae</taxon>
        <taxon>Trypanosoma</taxon>
    </lineage>
</organism>
<dbReference type="InterPro" id="IPR055140">
    <property type="entry name" value="Thiolase_C_2"/>
</dbReference>
<dbReference type="InterPro" id="IPR016039">
    <property type="entry name" value="Thiolase-like"/>
</dbReference>
<sequence>MASQVVRIVGVGRTGIGKLHKSVDELAASALKCALVDANMKQCDLQALIAVPSLASPQFMQAHHIATVAGLFPTKGKFIVRTVDTGGAGPITALGMAVDLVRTGCAQTVAVIAADAVLSMGSGAFAERSNASLRRSGLPEPCIPHGYDRYAQWYMSRYGLKREQLAMVPVLMSKMAERHPEAMCRKAYTLDEVLHSRCVAPVTNLLECARRADGAVALIVSGEAHYAEHFAQGKQEQRHLGGSKPIIASVAEASGPLFPPGSSDDIVPDIFSCRHAARDAFLSANLNVGDIHFFGLYDCFPICLIQAVEAVGLCPEGKGGEFMETAYNEMLNNGGVLDPSKFPINTHGGLQCFGAPWEVPAMYNITEAIAQLSEEAGDRQLTPVPKRALVYGNGGIFSASSVAILISDL</sequence>
<gene>
    <name evidence="2" type="ORF">TEOVI_000663300</name>
</gene>
<protein>
    <submittedName>
        <fullName evidence="2">Nonspecific lipid-transfer protein, putative</fullName>
    </submittedName>
</protein>
<dbReference type="GO" id="GO:0016747">
    <property type="term" value="F:acyltransferase activity, transferring groups other than amino-acyl groups"/>
    <property type="evidence" value="ECO:0007669"/>
    <property type="project" value="InterPro"/>
</dbReference>
<evidence type="ECO:0000313" key="3">
    <source>
        <dbReference type="Proteomes" id="UP000195570"/>
    </source>
</evidence>
<evidence type="ECO:0000313" key="2">
    <source>
        <dbReference type="EMBL" id="SCU68450.1"/>
    </source>
</evidence>
<reference evidence="2" key="1">
    <citation type="submission" date="2016-09" db="EMBL/GenBank/DDBJ databases">
        <authorList>
            <person name="Hebert L."/>
            <person name="Moumen B."/>
        </authorList>
    </citation>
    <scope>NUCLEOTIDE SEQUENCE [LARGE SCALE GENOMIC DNA]</scope>
    <source>
        <strain evidence="2">OVI</strain>
    </source>
</reference>
<dbReference type="PANTHER" id="PTHR42870:SF2">
    <property type="entry name" value="LIPID-TRANSFER PROTEIN, PUTATIVE-RELATED"/>
    <property type="match status" value="1"/>
</dbReference>
<name>A0A1G4I917_TRYEQ</name>
<dbReference type="InterPro" id="IPR002155">
    <property type="entry name" value="Thiolase"/>
</dbReference>
<dbReference type="Pfam" id="PF22691">
    <property type="entry name" value="Thiolase_C_1"/>
    <property type="match status" value="1"/>
</dbReference>
<keyword evidence="3" id="KW-1185">Reference proteome</keyword>
<dbReference type="Gene3D" id="3.40.47.10">
    <property type="match status" value="1"/>
</dbReference>
<dbReference type="VEuPathDB" id="TriTrypDB:TEOVI_000663300"/>
<accession>A0A1G4I917</accession>
<feature type="domain" description="Thiolase C-terminal" evidence="1">
    <location>
        <begin position="270"/>
        <end position="405"/>
    </location>
</feature>
<dbReference type="AlphaFoldDB" id="A0A1G4I917"/>
<comment type="caution">
    <text evidence="2">The sequence shown here is derived from an EMBL/GenBank/DDBJ whole genome shotgun (WGS) entry which is preliminary data.</text>
</comment>
<dbReference type="EMBL" id="CZPT02000985">
    <property type="protein sequence ID" value="SCU68450.1"/>
    <property type="molecule type" value="Genomic_DNA"/>
</dbReference>
<dbReference type="PIRSF" id="PIRSF000429">
    <property type="entry name" value="Ac-CoA_Ac_transf"/>
    <property type="match status" value="1"/>
</dbReference>
<dbReference type="GeneID" id="92380567"/>
<dbReference type="RefSeq" id="XP_067079608.1">
    <property type="nucleotide sequence ID" value="XM_067223507.1"/>
</dbReference>
<dbReference type="CDD" id="cd00829">
    <property type="entry name" value="SCP-x_thiolase"/>
    <property type="match status" value="1"/>
</dbReference>
<dbReference type="Proteomes" id="UP000195570">
    <property type="component" value="Unassembled WGS sequence"/>
</dbReference>
<proteinExistence type="predicted"/>
<dbReference type="PANTHER" id="PTHR42870">
    <property type="entry name" value="ACETYL-COA C-ACETYLTRANSFERASE"/>
    <property type="match status" value="1"/>
</dbReference>